<dbReference type="SUPFAM" id="SSF52343">
    <property type="entry name" value="Ferredoxin reductase-like, C-terminal NADP-linked domain"/>
    <property type="match status" value="1"/>
</dbReference>
<accession>A0A7C3YSD3</accession>
<sequence length="271" mass="30369">MNNPFLPKPARITEIREETPNIKTFVLLPEEEFSFAAGQFAALTVPGVGEGFFTPSSSPFQKDFLEFTIMKVGRVTNALFARKEGEILGLRGPFGKPYPLEKFVGKEIFIVGGGVGLAPLRSLFLALTAEIEKYKKVYLRYGARTPKDLVYKKELKEWQDYKKCDLLLTVDVGDSTWKGRVGVVTTILDKIPCDVNNSVSVVCGPPIMMKFVTKRLLEAGFHPDSIYLSMEKNMSCAVGMCGHCRLGRFFICQDGPVFTWEQIKDLEDPFV</sequence>
<dbReference type="GO" id="GO:0046872">
    <property type="term" value="F:metal ion binding"/>
    <property type="evidence" value="ECO:0007669"/>
    <property type="project" value="UniProtKB-KW"/>
</dbReference>
<dbReference type="Pfam" id="PF10418">
    <property type="entry name" value="DHODB_Fe-S_bind"/>
    <property type="match status" value="1"/>
</dbReference>
<dbReference type="GO" id="GO:0016491">
    <property type="term" value="F:oxidoreductase activity"/>
    <property type="evidence" value="ECO:0007669"/>
    <property type="project" value="InterPro"/>
</dbReference>
<dbReference type="Pfam" id="PF00970">
    <property type="entry name" value="FAD_binding_6"/>
    <property type="match status" value="1"/>
</dbReference>
<dbReference type="CDD" id="cd06221">
    <property type="entry name" value="sulfite_reductase_like"/>
    <property type="match status" value="1"/>
</dbReference>
<feature type="binding site" evidence="1">
    <location>
        <position position="236"/>
    </location>
    <ligand>
        <name>[2Fe-2S] cluster</name>
        <dbReference type="ChEBI" id="CHEBI:190135"/>
    </ligand>
</feature>
<dbReference type="InterPro" id="IPR001433">
    <property type="entry name" value="OxRdtase_FAD/NAD-bd"/>
</dbReference>
<dbReference type="EMBL" id="DTMQ01000017">
    <property type="protein sequence ID" value="HGE98993.1"/>
    <property type="molecule type" value="Genomic_DNA"/>
</dbReference>
<organism evidence="3">
    <name type="scientific">candidate division WOR-3 bacterium</name>
    <dbReference type="NCBI Taxonomy" id="2052148"/>
    <lineage>
        <taxon>Bacteria</taxon>
        <taxon>Bacteria division WOR-3</taxon>
    </lineage>
</organism>
<dbReference type="AlphaFoldDB" id="A0A7C3YSD3"/>
<keyword evidence="1" id="KW-0411">Iron-sulfur</keyword>
<dbReference type="PROSITE" id="PS51384">
    <property type="entry name" value="FAD_FR"/>
    <property type="match status" value="1"/>
</dbReference>
<dbReference type="InterPro" id="IPR039261">
    <property type="entry name" value="FNR_nucleotide-bd"/>
</dbReference>
<dbReference type="InterPro" id="IPR017927">
    <property type="entry name" value="FAD-bd_FR_type"/>
</dbReference>
<evidence type="ECO:0000259" key="2">
    <source>
        <dbReference type="PROSITE" id="PS51384"/>
    </source>
</evidence>
<dbReference type="GO" id="GO:0006221">
    <property type="term" value="P:pyrimidine nucleotide biosynthetic process"/>
    <property type="evidence" value="ECO:0007669"/>
    <property type="project" value="InterPro"/>
</dbReference>
<keyword evidence="1" id="KW-0479">Metal-binding</keyword>
<dbReference type="InterPro" id="IPR019480">
    <property type="entry name" value="Dihydroorotate_DH_Fe-S-bd"/>
</dbReference>
<dbReference type="GO" id="GO:0051537">
    <property type="term" value="F:2 iron, 2 sulfur cluster binding"/>
    <property type="evidence" value="ECO:0007669"/>
    <property type="project" value="UniProtKB-KW"/>
</dbReference>
<comment type="cofactor">
    <cofactor evidence="1">
        <name>[2Fe-2S] cluster</name>
        <dbReference type="ChEBI" id="CHEBI:190135"/>
    </cofactor>
    <text evidence="1">Binds 1 [2Fe-2S] cluster per subunit.</text>
</comment>
<dbReference type="InterPro" id="IPR012165">
    <property type="entry name" value="Cyt_c3_hydrogenase_gsu"/>
</dbReference>
<dbReference type="InterPro" id="IPR008333">
    <property type="entry name" value="Cbr1-like_FAD-bd_dom"/>
</dbReference>
<dbReference type="PIRSF" id="PIRSF006816">
    <property type="entry name" value="Cyc3_hyd_g"/>
    <property type="match status" value="1"/>
</dbReference>
<evidence type="ECO:0000313" key="3">
    <source>
        <dbReference type="EMBL" id="HGE98993.1"/>
    </source>
</evidence>
<dbReference type="PANTHER" id="PTHR43513">
    <property type="entry name" value="DIHYDROOROTATE DEHYDROGENASE B (NAD(+)), ELECTRON TRANSFER SUBUNIT"/>
    <property type="match status" value="1"/>
</dbReference>
<keyword evidence="1" id="KW-0408">Iron</keyword>
<feature type="binding site" evidence="1">
    <location>
        <position position="241"/>
    </location>
    <ligand>
        <name>[2Fe-2S] cluster</name>
        <dbReference type="ChEBI" id="CHEBI:190135"/>
    </ligand>
</feature>
<dbReference type="Gene3D" id="2.40.30.10">
    <property type="entry name" value="Translation factors"/>
    <property type="match status" value="1"/>
</dbReference>
<dbReference type="InterPro" id="IPR017938">
    <property type="entry name" value="Riboflavin_synthase-like_b-brl"/>
</dbReference>
<dbReference type="PRINTS" id="PR00406">
    <property type="entry name" value="CYTB5RDTASE"/>
</dbReference>
<dbReference type="Pfam" id="PF00175">
    <property type="entry name" value="NAD_binding_1"/>
    <property type="match status" value="1"/>
</dbReference>
<dbReference type="SUPFAM" id="SSF63380">
    <property type="entry name" value="Riboflavin synthase domain-like"/>
    <property type="match status" value="1"/>
</dbReference>
<comment type="caution">
    <text evidence="3">The sequence shown here is derived from an EMBL/GenBank/DDBJ whole genome shotgun (WGS) entry which is preliminary data.</text>
</comment>
<feature type="binding site" evidence="1">
    <location>
        <position position="244"/>
    </location>
    <ligand>
        <name>[2Fe-2S] cluster</name>
        <dbReference type="ChEBI" id="CHEBI:190135"/>
    </ligand>
</feature>
<reference evidence="3" key="1">
    <citation type="journal article" date="2020" name="mSystems">
        <title>Genome- and Community-Level Interaction Insights into Carbon Utilization and Element Cycling Functions of Hydrothermarchaeota in Hydrothermal Sediment.</title>
        <authorList>
            <person name="Zhou Z."/>
            <person name="Liu Y."/>
            <person name="Xu W."/>
            <person name="Pan J."/>
            <person name="Luo Z.H."/>
            <person name="Li M."/>
        </authorList>
    </citation>
    <scope>NUCLEOTIDE SEQUENCE [LARGE SCALE GENOMIC DNA]</scope>
    <source>
        <strain evidence="3">SpSt-906</strain>
    </source>
</reference>
<dbReference type="GO" id="GO:0050660">
    <property type="term" value="F:flavin adenine dinucleotide binding"/>
    <property type="evidence" value="ECO:0007669"/>
    <property type="project" value="InterPro"/>
</dbReference>
<protein>
    <submittedName>
        <fullName evidence="3">Oxidoreductase</fullName>
    </submittedName>
</protein>
<dbReference type="Gene3D" id="3.40.50.80">
    <property type="entry name" value="Nucleotide-binding domain of ferredoxin-NADP reductase (FNR) module"/>
    <property type="match status" value="1"/>
</dbReference>
<proteinExistence type="predicted"/>
<dbReference type="PANTHER" id="PTHR43513:SF1">
    <property type="entry name" value="ANAEROBIC SULFITE REDUCTASE SUBUNIT B"/>
    <property type="match status" value="1"/>
</dbReference>
<dbReference type="InterPro" id="IPR001709">
    <property type="entry name" value="Flavoprot_Pyr_Nucl_cyt_Rdtase"/>
</dbReference>
<feature type="domain" description="FAD-binding FR-type" evidence="2">
    <location>
        <begin position="5"/>
        <end position="100"/>
    </location>
</feature>
<dbReference type="InterPro" id="IPR050353">
    <property type="entry name" value="PyrK_electron_transfer"/>
</dbReference>
<gene>
    <name evidence="3" type="ORF">ENX07_02830</name>
</gene>
<evidence type="ECO:0000256" key="1">
    <source>
        <dbReference type="PIRSR" id="PIRSR006816-2"/>
    </source>
</evidence>
<feature type="binding site" evidence="1">
    <location>
        <position position="252"/>
    </location>
    <ligand>
        <name>[2Fe-2S] cluster</name>
        <dbReference type="ChEBI" id="CHEBI:190135"/>
    </ligand>
</feature>
<name>A0A7C3YSD3_UNCW3</name>
<keyword evidence="1" id="KW-0001">2Fe-2S</keyword>
<dbReference type="PRINTS" id="PR00371">
    <property type="entry name" value="FPNCR"/>
</dbReference>